<dbReference type="Proteomes" id="UP001295740">
    <property type="component" value="Unassembled WGS sequence"/>
</dbReference>
<accession>A0AAI8YJU8</accession>
<organism evidence="2 3">
    <name type="scientific">Anthostomella pinea</name>
    <dbReference type="NCBI Taxonomy" id="933095"/>
    <lineage>
        <taxon>Eukaryota</taxon>
        <taxon>Fungi</taxon>
        <taxon>Dikarya</taxon>
        <taxon>Ascomycota</taxon>
        <taxon>Pezizomycotina</taxon>
        <taxon>Sordariomycetes</taxon>
        <taxon>Xylariomycetidae</taxon>
        <taxon>Xylariales</taxon>
        <taxon>Xylariaceae</taxon>
        <taxon>Anthostomella</taxon>
    </lineage>
</organism>
<dbReference type="EMBL" id="CAUWAG010000010">
    <property type="protein sequence ID" value="CAJ2507531.1"/>
    <property type="molecule type" value="Genomic_DNA"/>
</dbReference>
<name>A0AAI8YJU8_9PEZI</name>
<evidence type="ECO:0000313" key="3">
    <source>
        <dbReference type="Proteomes" id="UP001295740"/>
    </source>
</evidence>
<keyword evidence="3" id="KW-1185">Reference proteome</keyword>
<reference evidence="2" key="1">
    <citation type="submission" date="2023-10" db="EMBL/GenBank/DDBJ databases">
        <authorList>
            <person name="Hackl T."/>
        </authorList>
    </citation>
    <scope>NUCLEOTIDE SEQUENCE</scope>
</reference>
<gene>
    <name evidence="2" type="ORF">KHLLAP_LOCUS7999</name>
</gene>
<sequence>MSNPNTALAHAAQQLVDSVSNNEREKFKNSSFLHVMRRIASQEFAVQDNNLVETATKARLEDIPSSVAADDPYLVVIHDVDDENGQRARRGQSEGNDVMCPGSSTHRQGSQGSNSSVNVAGSDTSPDEMEATHRLDSLNYSAERCRFCGYGSAGASGPSRPANVPRARQIGGLLAPLVPAPRTGRQQHRQNRQYRLIAPTPATADLQIILLSGLMAHTLNVEEVWLKGLALCFVNEHTGWANAKKLYHGAGVTIPMVAGRALISASIRELHLDGAVVVNGI</sequence>
<feature type="compositionally biased region" description="Polar residues" evidence="1">
    <location>
        <begin position="102"/>
        <end position="124"/>
    </location>
</feature>
<comment type="caution">
    <text evidence="2">The sequence shown here is derived from an EMBL/GenBank/DDBJ whole genome shotgun (WGS) entry which is preliminary data.</text>
</comment>
<protein>
    <submittedName>
        <fullName evidence="2">Uu.00g087170.m01.CDS01</fullName>
    </submittedName>
</protein>
<dbReference type="AlphaFoldDB" id="A0AAI8YJU8"/>
<evidence type="ECO:0000313" key="2">
    <source>
        <dbReference type="EMBL" id="CAJ2507531.1"/>
    </source>
</evidence>
<feature type="region of interest" description="Disordered" evidence="1">
    <location>
        <begin position="81"/>
        <end position="130"/>
    </location>
</feature>
<proteinExistence type="predicted"/>
<evidence type="ECO:0000256" key="1">
    <source>
        <dbReference type="SAM" id="MobiDB-lite"/>
    </source>
</evidence>